<organism evidence="2 3">
    <name type="scientific">Tissierella pigra</name>
    <dbReference type="NCBI Taxonomy" id="2607614"/>
    <lineage>
        <taxon>Bacteria</taxon>
        <taxon>Bacillati</taxon>
        <taxon>Bacillota</taxon>
        <taxon>Tissierellia</taxon>
        <taxon>Tissierellales</taxon>
        <taxon>Tissierellaceae</taxon>
        <taxon>Tissierella</taxon>
    </lineage>
</organism>
<dbReference type="NCBIfam" id="TIGR02385">
    <property type="entry name" value="RelE_StbE"/>
    <property type="match status" value="1"/>
</dbReference>
<dbReference type="Proteomes" id="UP000469523">
    <property type="component" value="Unassembled WGS sequence"/>
</dbReference>
<dbReference type="SUPFAM" id="SSF143011">
    <property type="entry name" value="RelE-like"/>
    <property type="match status" value="1"/>
</dbReference>
<keyword evidence="3" id="KW-1185">Reference proteome</keyword>
<dbReference type="InterPro" id="IPR035093">
    <property type="entry name" value="RelE/ParE_toxin_dom_sf"/>
</dbReference>
<sequence>MKFKIVITKTFEKNLKKLTNVEQKQVASKLKLLQTDPYYPSLRTKKIKGFQDLFECSVNMDIRILWKYEGANIIITLDIGHHTIVDKL</sequence>
<comment type="caution">
    <text evidence="2">The sequence shown here is derived from an EMBL/GenBank/DDBJ whole genome shotgun (WGS) entry which is preliminary data.</text>
</comment>
<accession>A0A6N7Y4N7</accession>
<evidence type="ECO:0000313" key="3">
    <source>
        <dbReference type="Proteomes" id="UP000469523"/>
    </source>
</evidence>
<gene>
    <name evidence="2" type="ORF">FYJ83_18285</name>
</gene>
<dbReference type="RefSeq" id="WP_154442967.1">
    <property type="nucleotide sequence ID" value="NZ_JAHLPJ010000001.1"/>
</dbReference>
<name>A0A6N7Y4N7_9FIRM</name>
<proteinExistence type="predicted"/>
<dbReference type="AlphaFoldDB" id="A0A6N7Y4N7"/>
<protein>
    <submittedName>
        <fullName evidence="2">Type II toxin-antitoxin system mRNA interferase toxin, RelE/StbE family</fullName>
    </submittedName>
</protein>
<reference evidence="2 3" key="1">
    <citation type="submission" date="2019-09" db="EMBL/GenBank/DDBJ databases">
        <title>In-depth cultivation of the pig gut microbiome towards novel bacterial diversity and tailored functional studies.</title>
        <authorList>
            <person name="Wylensek D."/>
            <person name="Hitch T.C.A."/>
            <person name="Clavel T."/>
        </authorList>
    </citation>
    <scope>NUCLEOTIDE SEQUENCE [LARGE SCALE GENOMIC DNA]</scope>
    <source>
        <strain evidence="2 3">WCA3-693-APC-4?</strain>
    </source>
</reference>
<evidence type="ECO:0000313" key="2">
    <source>
        <dbReference type="EMBL" id="MSU03408.1"/>
    </source>
</evidence>
<dbReference type="Gene3D" id="3.30.2310.20">
    <property type="entry name" value="RelE-like"/>
    <property type="match status" value="1"/>
</dbReference>
<evidence type="ECO:0000256" key="1">
    <source>
        <dbReference type="ARBA" id="ARBA00022649"/>
    </source>
</evidence>
<keyword evidence="1" id="KW-1277">Toxin-antitoxin system</keyword>
<dbReference type="InterPro" id="IPR007712">
    <property type="entry name" value="RelE/ParE_toxin"/>
</dbReference>
<dbReference type="EMBL" id="VUNQ01000071">
    <property type="protein sequence ID" value="MSU03408.1"/>
    <property type="molecule type" value="Genomic_DNA"/>
</dbReference>